<accession>A0A0M2UT48</accession>
<name>A0A0M2UT48_9BACT</name>
<dbReference type="GO" id="GO:0004125">
    <property type="term" value="F:L-seryl-tRNA(Sec) selenium transferase activity"/>
    <property type="evidence" value="ECO:0007669"/>
    <property type="project" value="TreeGrafter"/>
</dbReference>
<reference evidence="4 5" key="1">
    <citation type="journal article" date="2013" name="BMC Microbiol.">
        <title>Identification of the type II cytochrome c maturation pathway in anammox bacteria by comparative genomics.</title>
        <authorList>
            <person name="Ferousi C."/>
            <person name="Speth D.R."/>
            <person name="Reimann J."/>
            <person name="Op den Camp H.J."/>
            <person name="Allen J.W."/>
            <person name="Keltjens J.T."/>
            <person name="Jetten M.S."/>
        </authorList>
    </citation>
    <scope>NUCLEOTIDE SEQUENCE [LARGE SCALE GENOMIC DNA]</scope>
    <source>
        <strain evidence="4">RU1</strain>
    </source>
</reference>
<keyword evidence="5" id="KW-1185">Reference proteome</keyword>
<dbReference type="PATRIC" id="fig|380242.3.peg.2535"/>
<evidence type="ECO:0000313" key="5">
    <source>
        <dbReference type="Proteomes" id="UP000034954"/>
    </source>
</evidence>
<evidence type="ECO:0000256" key="2">
    <source>
        <dbReference type="ARBA" id="ARBA00022898"/>
    </source>
</evidence>
<dbReference type="AlphaFoldDB" id="A0A0M2UT48"/>
<gene>
    <name evidence="4" type="ORF">BROFUL_02033</name>
</gene>
<dbReference type="EMBL" id="LAQJ01000207">
    <property type="protein sequence ID" value="KKO19233.1"/>
    <property type="molecule type" value="Genomic_DNA"/>
</dbReference>
<comment type="caution">
    <text evidence="4">The sequence shown here is derived from an EMBL/GenBank/DDBJ whole genome shotgun (WGS) entry which is preliminary data.</text>
</comment>
<protein>
    <submittedName>
        <fullName evidence="4">Selenocysteine synthase</fullName>
    </submittedName>
</protein>
<keyword evidence="2" id="KW-0663">Pyridoxal phosphate</keyword>
<dbReference type="Proteomes" id="UP000034954">
    <property type="component" value="Unassembled WGS sequence"/>
</dbReference>
<evidence type="ECO:0000256" key="1">
    <source>
        <dbReference type="ARBA" id="ARBA00001933"/>
    </source>
</evidence>
<dbReference type="InterPro" id="IPR025862">
    <property type="entry name" value="SelA_trans_N_dom"/>
</dbReference>
<dbReference type="PANTHER" id="PTHR32328:SF0">
    <property type="entry name" value="L-SERYL-TRNA(SEC) SELENIUM TRANSFERASE"/>
    <property type="match status" value="1"/>
</dbReference>
<dbReference type="Pfam" id="PF12390">
    <property type="entry name" value="Se-cys_synth_N"/>
    <property type="match status" value="1"/>
</dbReference>
<feature type="domain" description="L-seryl-tRNA selenium transferase N-terminal" evidence="3">
    <location>
        <begin position="6"/>
        <end position="45"/>
    </location>
</feature>
<organism evidence="4 5">
    <name type="scientific">Candidatus Brocadia fulgida</name>
    <dbReference type="NCBI Taxonomy" id="380242"/>
    <lineage>
        <taxon>Bacteria</taxon>
        <taxon>Pseudomonadati</taxon>
        <taxon>Planctomycetota</taxon>
        <taxon>Candidatus Brocadiia</taxon>
        <taxon>Candidatus Brocadiales</taxon>
        <taxon>Candidatus Brocadiaceae</taxon>
        <taxon>Candidatus Brocadia</taxon>
    </lineage>
</organism>
<comment type="cofactor">
    <cofactor evidence="1">
        <name>pyridoxal 5'-phosphate</name>
        <dbReference type="ChEBI" id="CHEBI:597326"/>
    </cofactor>
</comment>
<sequence>MHQDILRSIPSVNELLASPDISKFTGRYPRLLVVETIRAVLENIRQSLTNKKECAEAQAIDLSPQRLYHLVQESLRQKFCGIEHAINATGIILHTGLGRAPLADEAARQIQNVLKGFCTWKLRS</sequence>
<dbReference type="PANTHER" id="PTHR32328">
    <property type="entry name" value="L-SERYL-TRNA(SEC) SELENIUM TRANSFERASE"/>
    <property type="match status" value="1"/>
</dbReference>
<evidence type="ECO:0000259" key="3">
    <source>
        <dbReference type="Pfam" id="PF12390"/>
    </source>
</evidence>
<dbReference type="Gene3D" id="3.90.1150.110">
    <property type="match status" value="1"/>
</dbReference>
<evidence type="ECO:0000313" key="4">
    <source>
        <dbReference type="EMBL" id="KKO19233.1"/>
    </source>
</evidence>
<proteinExistence type="predicted"/>